<comment type="caution">
    <text evidence="1">The sequence shown here is derived from an EMBL/GenBank/DDBJ whole genome shotgun (WGS) entry which is preliminary data.</text>
</comment>
<dbReference type="Proteomes" id="UP000033870">
    <property type="component" value="Unassembled WGS sequence"/>
</dbReference>
<name>A0A0G1YIF7_9BACT</name>
<dbReference type="EMBL" id="LCRX01000001">
    <property type="protein sequence ID" value="KKW43000.1"/>
    <property type="molecule type" value="Genomic_DNA"/>
</dbReference>
<accession>A0A0G1YIF7</accession>
<proteinExistence type="predicted"/>
<evidence type="ECO:0000313" key="2">
    <source>
        <dbReference type="Proteomes" id="UP000033870"/>
    </source>
</evidence>
<organism evidence="1 2">
    <name type="scientific">Candidatus Magasanikbacteria bacterium GW2011_GWA2_56_11</name>
    <dbReference type="NCBI Taxonomy" id="1619044"/>
    <lineage>
        <taxon>Bacteria</taxon>
        <taxon>Candidatus Magasanikiibacteriota</taxon>
    </lineage>
</organism>
<sequence length="371" mass="40857">MISAQNLMASVRPLLASMITMPMGRLNELIADVERSFQTPQVGPYHCEGPFMGSHLVGVANTVDDVGRGEFHPNVPYEVRPFMVAAARTRAVIAGAHVLLHDVDKLTTMTFVYADGRKVPVSYDEWVALLETDSDGPAIREGDGPALERFCARHGVTQISYYQEAEGGKISHGKKAADRLRDYAELLLVNGIETHEVAFLFGDRGGINLPLFHEHFGDWSEGDVAYALVVNYADQMGSLKADGQPDISDFRWFARTWRAYVAFQVVKANLAGLRLDTHKASRLMDVLWKSADAFQQETADDVLARIRAECELRSFSEERIRAALMPVVWLSSELADAIVADMVRDGKLSSETGKKLGAHNKPVRAALAGLA</sequence>
<dbReference type="AlphaFoldDB" id="A0A0G1YIF7"/>
<reference evidence="1 2" key="1">
    <citation type="journal article" date="2015" name="Nature">
        <title>rRNA introns, odd ribosomes, and small enigmatic genomes across a large radiation of phyla.</title>
        <authorList>
            <person name="Brown C.T."/>
            <person name="Hug L.A."/>
            <person name="Thomas B.C."/>
            <person name="Sharon I."/>
            <person name="Castelle C.J."/>
            <person name="Singh A."/>
            <person name="Wilkins M.J."/>
            <person name="Williams K.H."/>
            <person name="Banfield J.F."/>
        </authorList>
    </citation>
    <scope>NUCLEOTIDE SEQUENCE [LARGE SCALE GENOMIC DNA]</scope>
</reference>
<evidence type="ECO:0000313" key="1">
    <source>
        <dbReference type="EMBL" id="KKW43000.1"/>
    </source>
</evidence>
<gene>
    <name evidence="1" type="ORF">UY92_C0001G0014</name>
</gene>
<protein>
    <submittedName>
        <fullName evidence="1">Uncharacterized protein</fullName>
    </submittedName>
</protein>